<dbReference type="Proteomes" id="UP000320735">
    <property type="component" value="Unassembled WGS sequence"/>
</dbReference>
<evidence type="ECO:0000256" key="2">
    <source>
        <dbReference type="SAM" id="MobiDB-lite"/>
    </source>
</evidence>
<feature type="compositionally biased region" description="Low complexity" evidence="2">
    <location>
        <begin position="213"/>
        <end position="266"/>
    </location>
</feature>
<feature type="region of interest" description="Disordered" evidence="2">
    <location>
        <begin position="57"/>
        <end position="79"/>
    </location>
</feature>
<evidence type="ECO:0000256" key="3">
    <source>
        <dbReference type="SAM" id="SignalP"/>
    </source>
</evidence>
<gene>
    <name evidence="4" type="ORF">CA54_05780</name>
</gene>
<name>A0A5C6BI77_9PLAN</name>
<protein>
    <submittedName>
        <fullName evidence="4">YHS domain protein</fullName>
    </submittedName>
</protein>
<evidence type="ECO:0000313" key="5">
    <source>
        <dbReference type="Proteomes" id="UP000320735"/>
    </source>
</evidence>
<accession>A0A5C6BI77</accession>
<sequence length="569" mass="63043" precursor="true">MKSRLRFTLCVALATTAAGVLLNADVARAQSSGNGYSVPAQAPQKKKSGLLYRLFSRNKSKPQQPAAVSRQQGGARRQSVQELLEAKFRAEGRDVPPLTLEQLAQEQGLPEMQMPQTQQMQQIQQPNQQQYQAAQQPQQNYAAQQNTAGYQNYGQPQQPVANAAPAYAAAPQNVTPPAPQKPKRGGFRGFLSRLNPFRRKEREQVQPATLPSNAPGQYQAAPQQQYAQQPQNVYQPPQAYPPQQQQVPPSAVANQMPFQRPQSQQQLVTPTTIPRPFPGVPQVAAQLQTATEDLEELADESEEEFDFAFEEELPTLAETPAVKEPVESQTEFDPFAEDSLPELAESEIKAETTPASDEGFRPTEQPKFQEPIVKSEETEETLVATDESTSPYTGESLDGGETELPKLQPVPTRNDYIHLDQLNAGVDSEALRREKRRLLLLSRPELSGLKGFCPVTLKNDRDLVDAKPEFEAIHDTKVYQLSSAEAKAEFERAPEEYAPSKGGIDVVKYTLGAGEVEGTLEFAAWYRGRLYLFSSAVTYDAFMRQPKKFAVEQASAESPEAKTPETVEE</sequence>
<evidence type="ECO:0000313" key="4">
    <source>
        <dbReference type="EMBL" id="TWU11768.1"/>
    </source>
</evidence>
<keyword evidence="5" id="KW-1185">Reference proteome</keyword>
<dbReference type="AlphaFoldDB" id="A0A5C6BI77"/>
<keyword evidence="3" id="KW-0732">Signal</keyword>
<organism evidence="4 5">
    <name type="scientific">Symmachiella macrocystis</name>
    <dbReference type="NCBI Taxonomy" id="2527985"/>
    <lineage>
        <taxon>Bacteria</taxon>
        <taxon>Pseudomonadati</taxon>
        <taxon>Planctomycetota</taxon>
        <taxon>Planctomycetia</taxon>
        <taxon>Planctomycetales</taxon>
        <taxon>Planctomycetaceae</taxon>
        <taxon>Symmachiella</taxon>
    </lineage>
</organism>
<dbReference type="RefSeq" id="WP_146369323.1">
    <property type="nucleotide sequence ID" value="NZ_SJPP01000001.1"/>
</dbReference>
<dbReference type="OrthoDB" id="215819at2"/>
<feature type="signal peptide" evidence="3">
    <location>
        <begin position="1"/>
        <end position="29"/>
    </location>
</feature>
<feature type="region of interest" description="Disordered" evidence="2">
    <location>
        <begin position="112"/>
        <end position="143"/>
    </location>
</feature>
<feature type="region of interest" description="Disordered" evidence="2">
    <location>
        <begin position="348"/>
        <end position="403"/>
    </location>
</feature>
<feature type="chain" id="PRO_5023137166" evidence="3">
    <location>
        <begin position="30"/>
        <end position="569"/>
    </location>
</feature>
<evidence type="ECO:0000256" key="1">
    <source>
        <dbReference type="SAM" id="Coils"/>
    </source>
</evidence>
<feature type="region of interest" description="Disordered" evidence="2">
    <location>
        <begin position="165"/>
        <end position="279"/>
    </location>
</feature>
<keyword evidence="1" id="KW-0175">Coiled coil</keyword>
<dbReference type="EMBL" id="SJPP01000001">
    <property type="protein sequence ID" value="TWU11768.1"/>
    <property type="molecule type" value="Genomic_DNA"/>
</dbReference>
<reference evidence="4 5" key="1">
    <citation type="submission" date="2019-02" db="EMBL/GenBank/DDBJ databases">
        <title>Deep-cultivation of Planctomycetes and their phenomic and genomic characterization uncovers novel biology.</title>
        <authorList>
            <person name="Wiegand S."/>
            <person name="Jogler M."/>
            <person name="Boedeker C."/>
            <person name="Pinto D."/>
            <person name="Vollmers J."/>
            <person name="Rivas-Marin E."/>
            <person name="Kohn T."/>
            <person name="Peeters S.H."/>
            <person name="Heuer A."/>
            <person name="Rast P."/>
            <person name="Oberbeckmann S."/>
            <person name="Bunk B."/>
            <person name="Jeske O."/>
            <person name="Meyerdierks A."/>
            <person name="Storesund J.E."/>
            <person name="Kallscheuer N."/>
            <person name="Luecker S."/>
            <person name="Lage O.M."/>
            <person name="Pohl T."/>
            <person name="Merkel B.J."/>
            <person name="Hornburger P."/>
            <person name="Mueller R.-W."/>
            <person name="Bruemmer F."/>
            <person name="Labrenz M."/>
            <person name="Spormann A.M."/>
            <person name="Op Den Camp H."/>
            <person name="Overmann J."/>
            <person name="Amann R."/>
            <person name="Jetten M.S.M."/>
            <person name="Mascher T."/>
            <person name="Medema M.H."/>
            <person name="Devos D.P."/>
            <person name="Kaster A.-K."/>
            <person name="Ovreas L."/>
            <person name="Rohde M."/>
            <person name="Galperin M.Y."/>
            <person name="Jogler C."/>
        </authorList>
    </citation>
    <scope>NUCLEOTIDE SEQUENCE [LARGE SCALE GENOMIC DNA]</scope>
    <source>
        <strain evidence="4 5">CA54</strain>
    </source>
</reference>
<comment type="caution">
    <text evidence="4">The sequence shown here is derived from an EMBL/GenBank/DDBJ whole genome shotgun (WGS) entry which is preliminary data.</text>
</comment>
<proteinExistence type="predicted"/>
<feature type="coiled-coil region" evidence="1">
    <location>
        <begin position="280"/>
        <end position="311"/>
    </location>
</feature>